<dbReference type="RefSeq" id="XP_009788920.1">
    <property type="nucleotide sequence ID" value="XM_009790618.1"/>
</dbReference>
<keyword evidence="1" id="KW-1185">Reference proteome</keyword>
<organism evidence="1 2">
    <name type="scientific">Nicotiana sylvestris</name>
    <name type="common">Wood tobacco</name>
    <name type="synonym">South American tobacco</name>
    <dbReference type="NCBI Taxonomy" id="4096"/>
    <lineage>
        <taxon>Eukaryota</taxon>
        <taxon>Viridiplantae</taxon>
        <taxon>Streptophyta</taxon>
        <taxon>Embryophyta</taxon>
        <taxon>Tracheophyta</taxon>
        <taxon>Spermatophyta</taxon>
        <taxon>Magnoliopsida</taxon>
        <taxon>eudicotyledons</taxon>
        <taxon>Gunneridae</taxon>
        <taxon>Pentapetalae</taxon>
        <taxon>asterids</taxon>
        <taxon>lamiids</taxon>
        <taxon>Solanales</taxon>
        <taxon>Solanaceae</taxon>
        <taxon>Nicotianoideae</taxon>
        <taxon>Nicotianeae</taxon>
        <taxon>Nicotiana</taxon>
    </lineage>
</organism>
<proteinExistence type="predicted"/>
<dbReference type="InterPro" id="IPR004252">
    <property type="entry name" value="Probable_transposase_24"/>
</dbReference>
<sequence length="176" mass="19850">MRRSKRQVWPSGEEPQMQLFGRICGTAGAVPGRGCGPCDLSGHHKCGNFDRRSVPQARALRVRVFAWFKEKEKGRLMTYAEVFEDKHMKKKKNGTREWVEPRASTTYEAYQNRLEEWRQRQLDSEDGSSAQVSLNDVTSIWTQVVGGAKKGRIYGLGSQHSIGHSTTLLSGEASYS</sequence>
<dbReference type="AlphaFoldDB" id="A0A1U7XR25"/>
<accession>A0A1U7XR25</accession>
<dbReference type="STRING" id="4096.A0A1U7XR25"/>
<protein>
    <submittedName>
        <fullName evidence="2">Uncharacterized protein LOC104236646</fullName>
    </submittedName>
</protein>
<evidence type="ECO:0000313" key="2">
    <source>
        <dbReference type="RefSeq" id="XP_009788920.1"/>
    </source>
</evidence>
<dbReference type="Proteomes" id="UP000189701">
    <property type="component" value="Unplaced"/>
</dbReference>
<evidence type="ECO:0000313" key="1">
    <source>
        <dbReference type="Proteomes" id="UP000189701"/>
    </source>
</evidence>
<gene>
    <name evidence="2" type="primary">LOC104236646</name>
</gene>
<reference evidence="1" key="1">
    <citation type="journal article" date="2013" name="Genome Biol.">
        <title>Reference genomes and transcriptomes of Nicotiana sylvestris and Nicotiana tomentosiformis.</title>
        <authorList>
            <person name="Sierro N."/>
            <person name="Battey J.N."/>
            <person name="Ouadi S."/>
            <person name="Bovet L."/>
            <person name="Goepfert S."/>
            <person name="Bakaher N."/>
            <person name="Peitsch M.C."/>
            <person name="Ivanov N.V."/>
        </authorList>
    </citation>
    <scope>NUCLEOTIDE SEQUENCE [LARGE SCALE GENOMIC DNA]</scope>
</reference>
<name>A0A1U7XR25_NICSY</name>
<dbReference type="Pfam" id="PF03004">
    <property type="entry name" value="Transposase_24"/>
    <property type="match status" value="1"/>
</dbReference>
<reference evidence="2" key="2">
    <citation type="submission" date="2025-08" db="UniProtKB">
        <authorList>
            <consortium name="RefSeq"/>
        </authorList>
    </citation>
    <scope>IDENTIFICATION</scope>
    <source>
        <tissue evidence="2">Leaf</tissue>
    </source>
</reference>